<evidence type="ECO:0000256" key="4">
    <source>
        <dbReference type="PROSITE-ProRule" id="PRU00335"/>
    </source>
</evidence>
<proteinExistence type="predicted"/>
<feature type="DNA-binding region" description="H-T-H motif" evidence="4">
    <location>
        <begin position="36"/>
        <end position="55"/>
    </location>
</feature>
<dbReference type="AlphaFoldDB" id="A0A0F6YJD1"/>
<organism evidence="7 8">
    <name type="scientific">Sandaracinus amylolyticus</name>
    <dbReference type="NCBI Taxonomy" id="927083"/>
    <lineage>
        <taxon>Bacteria</taxon>
        <taxon>Pseudomonadati</taxon>
        <taxon>Myxococcota</taxon>
        <taxon>Polyangia</taxon>
        <taxon>Polyangiales</taxon>
        <taxon>Sandaracinaceae</taxon>
        <taxon>Sandaracinus</taxon>
    </lineage>
</organism>
<dbReference type="InterPro" id="IPR009057">
    <property type="entry name" value="Homeodomain-like_sf"/>
</dbReference>
<evidence type="ECO:0000256" key="2">
    <source>
        <dbReference type="ARBA" id="ARBA00023125"/>
    </source>
</evidence>
<keyword evidence="1" id="KW-0805">Transcription regulation</keyword>
<dbReference type="STRING" id="927083.DB32_004827"/>
<accession>A0A0F6YJD1</accession>
<evidence type="ECO:0000259" key="6">
    <source>
        <dbReference type="PROSITE" id="PS50977"/>
    </source>
</evidence>
<evidence type="ECO:0000256" key="1">
    <source>
        <dbReference type="ARBA" id="ARBA00023015"/>
    </source>
</evidence>
<feature type="compositionally biased region" description="Low complexity" evidence="5">
    <location>
        <begin position="210"/>
        <end position="221"/>
    </location>
</feature>
<dbReference type="Gene3D" id="1.10.357.10">
    <property type="entry name" value="Tetracycline Repressor, domain 2"/>
    <property type="match status" value="1"/>
</dbReference>
<dbReference type="Pfam" id="PF00440">
    <property type="entry name" value="TetR_N"/>
    <property type="match status" value="1"/>
</dbReference>
<dbReference type="KEGG" id="samy:DB32_004827"/>
<evidence type="ECO:0000256" key="3">
    <source>
        <dbReference type="ARBA" id="ARBA00023163"/>
    </source>
</evidence>
<dbReference type="PANTHER" id="PTHR47506:SF1">
    <property type="entry name" value="HTH-TYPE TRANSCRIPTIONAL REGULATOR YJDC"/>
    <property type="match status" value="1"/>
</dbReference>
<feature type="region of interest" description="Disordered" evidence="5">
    <location>
        <begin position="197"/>
        <end position="221"/>
    </location>
</feature>
<protein>
    <submittedName>
        <fullName evidence="7">Transcriptional regulator, TetR family protein</fullName>
    </submittedName>
</protein>
<evidence type="ECO:0000313" key="7">
    <source>
        <dbReference type="EMBL" id="AKF07678.1"/>
    </source>
</evidence>
<dbReference type="InterPro" id="IPR001647">
    <property type="entry name" value="HTH_TetR"/>
</dbReference>
<reference evidence="7 8" key="1">
    <citation type="submission" date="2015-03" db="EMBL/GenBank/DDBJ databases">
        <title>Genome assembly of Sandaracinus amylolyticus DSM 53668.</title>
        <authorList>
            <person name="Sharma G."/>
            <person name="Subramanian S."/>
        </authorList>
    </citation>
    <scope>NUCLEOTIDE SEQUENCE [LARGE SCALE GENOMIC DNA]</scope>
    <source>
        <strain evidence="7 8">DSM 53668</strain>
    </source>
</reference>
<dbReference type="PANTHER" id="PTHR47506">
    <property type="entry name" value="TRANSCRIPTIONAL REGULATORY PROTEIN"/>
    <property type="match status" value="1"/>
</dbReference>
<gene>
    <name evidence="7" type="ORF">DB32_004827</name>
</gene>
<sequence>MPRSPKDNQEIRDARREEILAAAARVFAAKGLSQSKISDIAAAANLSHGLVYHYFDSKDSIFGAIVDQMIAKIDADLASDGELTAYQRLVAGIERSRDRVCAGGLEPGRVVAQAMMQGVIPDHLRGRIHEHFGRLHRRIAERIEEAQRDGDIEPDADPVELASALVCLMRGLSMRAPDMPHLPFPIPRTDTILRLLRPSSAPQDTRRATPRAARGPNARRR</sequence>
<dbReference type="EMBL" id="CP011125">
    <property type="protein sequence ID" value="AKF07678.1"/>
    <property type="molecule type" value="Genomic_DNA"/>
</dbReference>
<feature type="domain" description="HTH tetR-type" evidence="6">
    <location>
        <begin position="13"/>
        <end position="73"/>
    </location>
</feature>
<dbReference type="InterPro" id="IPR036271">
    <property type="entry name" value="Tet_transcr_reg_TetR-rel_C_sf"/>
</dbReference>
<dbReference type="PRINTS" id="PR00455">
    <property type="entry name" value="HTHTETR"/>
</dbReference>
<evidence type="ECO:0000313" key="8">
    <source>
        <dbReference type="Proteomes" id="UP000034883"/>
    </source>
</evidence>
<dbReference type="PROSITE" id="PS50977">
    <property type="entry name" value="HTH_TETR_2"/>
    <property type="match status" value="1"/>
</dbReference>
<dbReference type="Proteomes" id="UP000034883">
    <property type="component" value="Chromosome"/>
</dbReference>
<name>A0A0F6YJD1_9BACT</name>
<dbReference type="Pfam" id="PF16925">
    <property type="entry name" value="TetR_C_13"/>
    <property type="match status" value="1"/>
</dbReference>
<keyword evidence="8" id="KW-1185">Reference proteome</keyword>
<dbReference type="GO" id="GO:0003677">
    <property type="term" value="F:DNA binding"/>
    <property type="evidence" value="ECO:0007669"/>
    <property type="project" value="UniProtKB-UniRule"/>
</dbReference>
<dbReference type="SUPFAM" id="SSF48498">
    <property type="entry name" value="Tetracyclin repressor-like, C-terminal domain"/>
    <property type="match status" value="1"/>
</dbReference>
<evidence type="ECO:0000256" key="5">
    <source>
        <dbReference type="SAM" id="MobiDB-lite"/>
    </source>
</evidence>
<dbReference type="InterPro" id="IPR011075">
    <property type="entry name" value="TetR_C"/>
</dbReference>
<dbReference type="SUPFAM" id="SSF46689">
    <property type="entry name" value="Homeodomain-like"/>
    <property type="match status" value="1"/>
</dbReference>
<keyword evidence="2 4" id="KW-0238">DNA-binding</keyword>
<keyword evidence="3" id="KW-0804">Transcription</keyword>